<feature type="region of interest" description="Disordered" evidence="1">
    <location>
        <begin position="184"/>
        <end position="229"/>
    </location>
</feature>
<dbReference type="WBParaSite" id="sdigi.contig174.g5663.t1">
    <property type="protein sequence ID" value="sdigi.contig174.g5663.t1"/>
    <property type="gene ID" value="sdigi.contig174.g5663"/>
</dbReference>
<feature type="compositionally biased region" description="Polar residues" evidence="1">
    <location>
        <begin position="218"/>
        <end position="229"/>
    </location>
</feature>
<feature type="region of interest" description="Disordered" evidence="1">
    <location>
        <begin position="320"/>
        <end position="353"/>
    </location>
</feature>
<proteinExistence type="predicted"/>
<dbReference type="AlphaFoldDB" id="A0A915PNU4"/>
<feature type="compositionally biased region" description="Low complexity" evidence="1">
    <location>
        <begin position="508"/>
        <end position="527"/>
    </location>
</feature>
<accession>A0A915PNU4</accession>
<feature type="compositionally biased region" description="Basic residues" evidence="1">
    <location>
        <begin position="571"/>
        <end position="580"/>
    </location>
</feature>
<dbReference type="Proteomes" id="UP000887581">
    <property type="component" value="Unplaced"/>
</dbReference>
<feature type="compositionally biased region" description="Low complexity" evidence="1">
    <location>
        <begin position="238"/>
        <end position="247"/>
    </location>
</feature>
<protein>
    <submittedName>
        <fullName evidence="3">Uncharacterized protein</fullName>
    </submittedName>
</protein>
<feature type="region of interest" description="Disordered" evidence="1">
    <location>
        <begin position="238"/>
        <end position="257"/>
    </location>
</feature>
<feature type="region of interest" description="Disordered" evidence="1">
    <location>
        <begin position="557"/>
        <end position="614"/>
    </location>
</feature>
<keyword evidence="2" id="KW-1185">Reference proteome</keyword>
<evidence type="ECO:0000256" key="1">
    <source>
        <dbReference type="SAM" id="MobiDB-lite"/>
    </source>
</evidence>
<feature type="compositionally biased region" description="Polar residues" evidence="1">
    <location>
        <begin position="196"/>
        <end position="209"/>
    </location>
</feature>
<name>A0A915PNU4_9BILA</name>
<organism evidence="2 3">
    <name type="scientific">Setaria digitata</name>
    <dbReference type="NCBI Taxonomy" id="48799"/>
    <lineage>
        <taxon>Eukaryota</taxon>
        <taxon>Metazoa</taxon>
        <taxon>Ecdysozoa</taxon>
        <taxon>Nematoda</taxon>
        <taxon>Chromadorea</taxon>
        <taxon>Rhabditida</taxon>
        <taxon>Spirurina</taxon>
        <taxon>Spiruromorpha</taxon>
        <taxon>Filarioidea</taxon>
        <taxon>Setariidae</taxon>
        <taxon>Setaria</taxon>
    </lineage>
</organism>
<evidence type="ECO:0000313" key="3">
    <source>
        <dbReference type="WBParaSite" id="sdigi.contig174.g5663.t1"/>
    </source>
</evidence>
<evidence type="ECO:0000313" key="2">
    <source>
        <dbReference type="Proteomes" id="UP000887581"/>
    </source>
</evidence>
<sequence>MLLFNAEDERKNITSGLNLKENAALIKSTASLNSCATSSTKSSAMESSSIESLKTLLSTDNIPDNHDVFPANTKQQHFLSPPQLIPQCTSPQDFEYFLRYGSNIHNTERYLLAIPELEGEEENGKGKGGARPDHISVTLVTCDPYQSALSLHIVGYLQEENDELCSSQWSSSCSSSVRARTAVPNTCCGSRPPELSDSNPPISPGSTSGYVGDLIQHEPSNASSVDLKRNSSPKLLTRLSSHSTTSSQRISNPLLSVPHPTILLPSPQLSTTKQSLLLSPSSSSLQLKEGWNSGPALLLTTTEAAPTAFGHLAFDIPGLPAIDSEDTDHSTRTTPENTPADAATTPCEDNNSGQNDCCKVNKPANFILQNKMERITNLTVSGNSARPSQLLNHSNDWEQSEIVVDGLLDTITNEETCSLNSTSISINHSRDSVLDFSICSNPIDEAAIMEEQLAASGELNDNDVSQVVPPLVGVLSSGVAKDTGNSLTNRTIFTTSRAVTSTTDNNCQSVSPVSASSQPPLLSSAPPIASLEDLTNGDRNSDTIITRNNVATASAIAPSHSGIRSSNFRGYHSKKKKAGRGHTEQGISNGKDADNGDIDDDAAGRSDYHQQTSASTTIKRYIIRSGWFFRQPSSSR</sequence>
<feature type="region of interest" description="Disordered" evidence="1">
    <location>
        <begin position="500"/>
        <end position="542"/>
    </location>
</feature>
<reference evidence="3" key="1">
    <citation type="submission" date="2022-11" db="UniProtKB">
        <authorList>
            <consortium name="WormBaseParasite"/>
        </authorList>
    </citation>
    <scope>IDENTIFICATION</scope>
</reference>